<reference evidence="2" key="1">
    <citation type="submission" date="2021-01" db="EMBL/GenBank/DDBJ databases">
        <authorList>
            <person name="Corre E."/>
            <person name="Pelletier E."/>
            <person name="Niang G."/>
            <person name="Scheremetjew M."/>
            <person name="Finn R."/>
            <person name="Kale V."/>
            <person name="Holt S."/>
            <person name="Cochrane G."/>
            <person name="Meng A."/>
            <person name="Brown T."/>
            <person name="Cohen L."/>
        </authorList>
    </citation>
    <scope>NUCLEOTIDE SEQUENCE</scope>
    <source>
        <strain evidence="2">NIES-381</strain>
    </source>
</reference>
<sequence>MIWADYAGHNPHYAGYYSCHARYHTDHAGYYHYQSLSGQTYWARAAQSYELQDCVMLDPIPANPSPQMGLGGPNCWQEFSMLCRRPHQPEPPADRRRLTSGMRPLSSPLHQLSLGAACWGGEQG</sequence>
<gene>
    <name evidence="2" type="ORF">EGYM00392_LOCUS45012</name>
</gene>
<evidence type="ECO:0000313" key="2">
    <source>
        <dbReference type="EMBL" id="CAD9033863.1"/>
    </source>
</evidence>
<evidence type="ECO:0000256" key="1">
    <source>
        <dbReference type="SAM" id="MobiDB-lite"/>
    </source>
</evidence>
<organism evidence="2">
    <name type="scientific">Eutreptiella gymnastica</name>
    <dbReference type="NCBI Taxonomy" id="73025"/>
    <lineage>
        <taxon>Eukaryota</taxon>
        <taxon>Discoba</taxon>
        <taxon>Euglenozoa</taxon>
        <taxon>Euglenida</taxon>
        <taxon>Spirocuta</taxon>
        <taxon>Euglenophyceae</taxon>
        <taxon>Eutreptiales</taxon>
        <taxon>Eutreptiaceae</taxon>
        <taxon>Eutreptiella</taxon>
    </lineage>
</organism>
<name>A0A7S1J6H8_9EUGL</name>
<protein>
    <submittedName>
        <fullName evidence="2">Uncharacterized protein</fullName>
    </submittedName>
</protein>
<accession>A0A7S1J6H8</accession>
<dbReference type="AlphaFoldDB" id="A0A7S1J6H8"/>
<feature type="region of interest" description="Disordered" evidence="1">
    <location>
        <begin position="86"/>
        <end position="106"/>
    </location>
</feature>
<proteinExistence type="predicted"/>
<dbReference type="EMBL" id="HBGA01122182">
    <property type="protein sequence ID" value="CAD9033863.1"/>
    <property type="molecule type" value="Transcribed_RNA"/>
</dbReference>